<dbReference type="AlphaFoldDB" id="A0A1G8CKC9"/>
<reference evidence="2" key="1">
    <citation type="submission" date="2016-10" db="EMBL/GenBank/DDBJ databases">
        <authorList>
            <person name="Varghese N."/>
            <person name="Submissions S."/>
        </authorList>
    </citation>
    <scope>NUCLEOTIDE SEQUENCE [LARGE SCALE GENOMIC DNA]</scope>
    <source>
        <strain evidence="2">DSM 25329</strain>
    </source>
</reference>
<keyword evidence="2" id="KW-1185">Reference proteome</keyword>
<dbReference type="Proteomes" id="UP000198748">
    <property type="component" value="Unassembled WGS sequence"/>
</dbReference>
<evidence type="ECO:0000313" key="1">
    <source>
        <dbReference type="EMBL" id="SDH45888.1"/>
    </source>
</evidence>
<gene>
    <name evidence="1" type="ORF">SAMN04487996_13823</name>
</gene>
<sequence>MAYFGLPRYSDDLDLWVNPSQANMSRLSSALIGLGRNLIMDAILKHNPGDGSMKFGTNPMAVNVHLSLPELAFETAYANQEVIQISDLIIPFISKHDYIVSKLSSDRIQDVTDGKIIQSLKGR</sequence>
<dbReference type="EMBL" id="FNAN01000038">
    <property type="protein sequence ID" value="SDH45888.1"/>
    <property type="molecule type" value="Genomic_DNA"/>
</dbReference>
<evidence type="ECO:0008006" key="3">
    <source>
        <dbReference type="Google" id="ProtNLM"/>
    </source>
</evidence>
<protein>
    <recommendedName>
        <fullName evidence="3">Nucleotidyl transferase AbiEii toxin, Type IV TA system</fullName>
    </recommendedName>
</protein>
<accession>A0A1G8CKC9</accession>
<evidence type="ECO:0000313" key="2">
    <source>
        <dbReference type="Proteomes" id="UP000198748"/>
    </source>
</evidence>
<organism evidence="1 2">
    <name type="scientific">Dyadobacter soli</name>
    <dbReference type="NCBI Taxonomy" id="659014"/>
    <lineage>
        <taxon>Bacteria</taxon>
        <taxon>Pseudomonadati</taxon>
        <taxon>Bacteroidota</taxon>
        <taxon>Cytophagia</taxon>
        <taxon>Cytophagales</taxon>
        <taxon>Spirosomataceae</taxon>
        <taxon>Dyadobacter</taxon>
    </lineage>
</organism>
<dbReference type="STRING" id="659014.SAMN04487996_13823"/>
<dbReference type="SUPFAM" id="SSF81301">
    <property type="entry name" value="Nucleotidyltransferase"/>
    <property type="match status" value="1"/>
</dbReference>
<dbReference type="InterPro" id="IPR043519">
    <property type="entry name" value="NT_sf"/>
</dbReference>
<proteinExistence type="predicted"/>
<name>A0A1G8CKC9_9BACT</name>